<evidence type="ECO:0000256" key="3">
    <source>
        <dbReference type="SAM" id="Phobius"/>
    </source>
</evidence>
<dbReference type="RefSeq" id="WP_310073341.1">
    <property type="nucleotide sequence ID" value="NZ_JAVDVX010000005.1"/>
</dbReference>
<feature type="coiled-coil region" evidence="1">
    <location>
        <begin position="83"/>
        <end position="110"/>
    </location>
</feature>
<keyword evidence="3" id="KW-0472">Membrane</keyword>
<sequence>MERREPTLSTGGVSEPTESAPRRQQPQAHDHDDDLPPARPTRKPTPQSTPAYAQAAPSSSMPAIALVIALVAAGGAGFLGWQLFQAQEMLKQADTRIQGLEQQLSLTSEESSASVVTLQSNLKKMDGELRRIAGLVETNRKAIAANTEKTTAVARDAANAQKLGTDAKAGVTSLKQEVAANKTVADAAAAKIDGMSTSVSQQTQSVQNLKEELDKMQLEMTALDSLAARMRTNEEAISAIDDFRRSTNREILQIKQQMGTVPK</sequence>
<gene>
    <name evidence="4" type="ORF">J2X05_002784</name>
</gene>
<keyword evidence="3" id="KW-1133">Transmembrane helix</keyword>
<feature type="coiled-coil region" evidence="1">
    <location>
        <begin position="199"/>
        <end position="226"/>
    </location>
</feature>
<dbReference type="Proteomes" id="UP001253595">
    <property type="component" value="Unassembled WGS sequence"/>
</dbReference>
<keyword evidence="5" id="KW-1185">Reference proteome</keyword>
<feature type="transmembrane region" description="Helical" evidence="3">
    <location>
        <begin position="63"/>
        <end position="84"/>
    </location>
</feature>
<comment type="caution">
    <text evidence="4">The sequence shown here is derived from an EMBL/GenBank/DDBJ whole genome shotgun (WGS) entry which is preliminary data.</text>
</comment>
<reference evidence="4 5" key="1">
    <citation type="submission" date="2023-07" db="EMBL/GenBank/DDBJ databases">
        <title>Sorghum-associated microbial communities from plants grown in Nebraska, USA.</title>
        <authorList>
            <person name="Schachtman D."/>
        </authorList>
    </citation>
    <scope>NUCLEOTIDE SEQUENCE [LARGE SCALE GENOMIC DNA]</scope>
    <source>
        <strain evidence="4 5">BE190</strain>
    </source>
</reference>
<accession>A0ABU1V062</accession>
<evidence type="ECO:0000256" key="2">
    <source>
        <dbReference type="SAM" id="MobiDB-lite"/>
    </source>
</evidence>
<feature type="region of interest" description="Disordered" evidence="2">
    <location>
        <begin position="1"/>
        <end position="55"/>
    </location>
</feature>
<dbReference type="EMBL" id="JAVDVX010000005">
    <property type="protein sequence ID" value="MDR7090758.1"/>
    <property type="molecule type" value="Genomic_DNA"/>
</dbReference>
<keyword evidence="3" id="KW-0812">Transmembrane</keyword>
<evidence type="ECO:0000256" key="1">
    <source>
        <dbReference type="SAM" id="Coils"/>
    </source>
</evidence>
<evidence type="ECO:0000313" key="5">
    <source>
        <dbReference type="Proteomes" id="UP001253595"/>
    </source>
</evidence>
<dbReference type="Gene3D" id="1.20.5.340">
    <property type="match status" value="1"/>
</dbReference>
<keyword evidence="1" id="KW-0175">Coiled coil</keyword>
<feature type="compositionally biased region" description="Polar residues" evidence="2">
    <location>
        <begin position="44"/>
        <end position="55"/>
    </location>
</feature>
<organism evidence="4 5">
    <name type="scientific">Cellvibrio fibrivorans</name>
    <dbReference type="NCBI Taxonomy" id="126350"/>
    <lineage>
        <taxon>Bacteria</taxon>
        <taxon>Pseudomonadati</taxon>
        <taxon>Pseudomonadota</taxon>
        <taxon>Gammaproteobacteria</taxon>
        <taxon>Cellvibrionales</taxon>
        <taxon>Cellvibrionaceae</taxon>
        <taxon>Cellvibrio</taxon>
    </lineage>
</organism>
<name>A0ABU1V062_9GAMM</name>
<proteinExistence type="predicted"/>
<evidence type="ECO:0000313" key="4">
    <source>
        <dbReference type="EMBL" id="MDR7090758.1"/>
    </source>
</evidence>
<protein>
    <submittedName>
        <fullName evidence="4">Cytoskeletal protein RodZ</fullName>
    </submittedName>
</protein>